<feature type="coiled-coil region" evidence="1">
    <location>
        <begin position="64"/>
        <end position="91"/>
    </location>
</feature>
<keyword evidence="3" id="KW-1185">Reference proteome</keyword>
<dbReference type="EMBL" id="BPLR01010725">
    <property type="protein sequence ID" value="GIY41551.1"/>
    <property type="molecule type" value="Genomic_DNA"/>
</dbReference>
<comment type="caution">
    <text evidence="2">The sequence shown here is derived from an EMBL/GenBank/DDBJ whole genome shotgun (WGS) entry which is preliminary data.</text>
</comment>
<dbReference type="AlphaFoldDB" id="A0AAV4T8D1"/>
<organism evidence="2 3">
    <name type="scientific">Caerostris extrusa</name>
    <name type="common">Bark spider</name>
    <name type="synonym">Caerostris bankana</name>
    <dbReference type="NCBI Taxonomy" id="172846"/>
    <lineage>
        <taxon>Eukaryota</taxon>
        <taxon>Metazoa</taxon>
        <taxon>Ecdysozoa</taxon>
        <taxon>Arthropoda</taxon>
        <taxon>Chelicerata</taxon>
        <taxon>Arachnida</taxon>
        <taxon>Araneae</taxon>
        <taxon>Araneomorphae</taxon>
        <taxon>Entelegynae</taxon>
        <taxon>Araneoidea</taxon>
        <taxon>Araneidae</taxon>
        <taxon>Caerostris</taxon>
    </lineage>
</organism>
<dbReference type="Proteomes" id="UP001054945">
    <property type="component" value="Unassembled WGS sequence"/>
</dbReference>
<protein>
    <submittedName>
        <fullName evidence="2">Uncharacterized protein</fullName>
    </submittedName>
</protein>
<evidence type="ECO:0000313" key="2">
    <source>
        <dbReference type="EMBL" id="GIY41551.1"/>
    </source>
</evidence>
<evidence type="ECO:0000313" key="3">
    <source>
        <dbReference type="Proteomes" id="UP001054945"/>
    </source>
</evidence>
<reference evidence="2 3" key="1">
    <citation type="submission" date="2021-06" db="EMBL/GenBank/DDBJ databases">
        <title>Caerostris extrusa draft genome.</title>
        <authorList>
            <person name="Kono N."/>
            <person name="Arakawa K."/>
        </authorList>
    </citation>
    <scope>NUCLEOTIDE SEQUENCE [LARGE SCALE GENOMIC DNA]</scope>
</reference>
<proteinExistence type="predicted"/>
<gene>
    <name evidence="2" type="ORF">CEXT_649681</name>
</gene>
<keyword evidence="1" id="KW-0175">Coiled coil</keyword>
<sequence>MSCVSEERSYTCWLLQESKLNFKPIETLNLGDLGETFEVETQDMFTPIVSNKEENLFCEETRSVSAEEEEKNELKRLHEEIEEDEENFIEALPEFSKKRKLFVRKISNDENQVEESQFFI</sequence>
<name>A0AAV4T8D1_CAEEX</name>
<evidence type="ECO:0000256" key="1">
    <source>
        <dbReference type="SAM" id="Coils"/>
    </source>
</evidence>
<accession>A0AAV4T8D1</accession>